<feature type="transmembrane region" description="Helical" evidence="1">
    <location>
        <begin position="43"/>
        <end position="60"/>
    </location>
</feature>
<feature type="transmembrane region" description="Helical" evidence="1">
    <location>
        <begin position="72"/>
        <end position="90"/>
    </location>
</feature>
<dbReference type="EMBL" id="JAJAWG010000016">
    <property type="protein sequence ID" value="MCB5197514.1"/>
    <property type="molecule type" value="Genomic_DNA"/>
</dbReference>
<dbReference type="PANTHER" id="PTHR33741">
    <property type="entry name" value="TRANSMEMBRANE PROTEIN DDB_G0269096-RELATED"/>
    <property type="match status" value="1"/>
</dbReference>
<protein>
    <submittedName>
        <fullName evidence="3">HPP family protein</fullName>
    </submittedName>
</protein>
<keyword evidence="1" id="KW-1133">Transmembrane helix</keyword>
<organism evidence="3 4">
    <name type="scientific">Deefgea salmonis</name>
    <dbReference type="NCBI Taxonomy" id="2875502"/>
    <lineage>
        <taxon>Bacteria</taxon>
        <taxon>Pseudomonadati</taxon>
        <taxon>Pseudomonadota</taxon>
        <taxon>Betaproteobacteria</taxon>
        <taxon>Neisseriales</taxon>
        <taxon>Chitinibacteraceae</taxon>
        <taxon>Deefgea</taxon>
    </lineage>
</organism>
<comment type="caution">
    <text evidence="3">The sequence shown here is derived from an EMBL/GenBank/DDBJ whole genome shotgun (WGS) entry which is preliminary data.</text>
</comment>
<name>A0ABS8BP56_9NEIS</name>
<feature type="transmembrane region" description="Helical" evidence="1">
    <location>
        <begin position="97"/>
        <end position="119"/>
    </location>
</feature>
<evidence type="ECO:0000259" key="2">
    <source>
        <dbReference type="Pfam" id="PF04982"/>
    </source>
</evidence>
<feature type="transmembrane region" description="Helical" evidence="1">
    <location>
        <begin position="131"/>
        <end position="153"/>
    </location>
</feature>
<feature type="domain" description="HPP transmembrane region" evidence="2">
    <location>
        <begin position="13"/>
        <end position="162"/>
    </location>
</feature>
<dbReference type="PANTHER" id="PTHR33741:SF5">
    <property type="entry name" value="TRANSMEMBRANE PROTEIN DDB_G0269096-RELATED"/>
    <property type="match status" value="1"/>
</dbReference>
<keyword evidence="1" id="KW-0812">Transmembrane</keyword>
<dbReference type="InterPro" id="IPR058581">
    <property type="entry name" value="TM_HPP"/>
</dbReference>
<evidence type="ECO:0000256" key="1">
    <source>
        <dbReference type="SAM" id="Phobius"/>
    </source>
</evidence>
<reference evidence="3 4" key="1">
    <citation type="submission" date="2021-10" db="EMBL/GenBank/DDBJ databases">
        <authorList>
            <person name="Chen M."/>
        </authorList>
    </citation>
    <scope>NUCLEOTIDE SEQUENCE [LARGE SCALE GENOMIC DNA]</scope>
    <source>
        <strain evidence="3 4">H3-26</strain>
    </source>
</reference>
<gene>
    <name evidence="3" type="ORF">LG219_14725</name>
</gene>
<keyword evidence="1" id="KW-0472">Membrane</keyword>
<evidence type="ECO:0000313" key="3">
    <source>
        <dbReference type="EMBL" id="MCB5197514.1"/>
    </source>
</evidence>
<sequence>MAFKFCLKSNAPPVPSIQFVLISLLGAVLAIGITAWLSKISGFSWLMAPFGASCVLVFGLPDSPLAQPRSVIGGHLITTLVGLTMLYAVGDFWWSEALAVGLALALMQITRTVHAPAGANPLLVMATHPGFGFLITPVLLGALSIVGVGYLMNNLRQRGSYPRYWF</sequence>
<dbReference type="Proteomes" id="UP001198034">
    <property type="component" value="Unassembled WGS sequence"/>
</dbReference>
<dbReference type="Pfam" id="PF04982">
    <property type="entry name" value="TM_HPP"/>
    <property type="match status" value="1"/>
</dbReference>
<proteinExistence type="predicted"/>
<accession>A0ABS8BP56</accession>
<dbReference type="InterPro" id="IPR007065">
    <property type="entry name" value="HPP"/>
</dbReference>
<dbReference type="RefSeq" id="WP_226765205.1">
    <property type="nucleotide sequence ID" value="NZ_JAJAWG010000016.1"/>
</dbReference>
<keyword evidence="4" id="KW-1185">Reference proteome</keyword>
<evidence type="ECO:0000313" key="4">
    <source>
        <dbReference type="Proteomes" id="UP001198034"/>
    </source>
</evidence>
<feature type="transmembrane region" description="Helical" evidence="1">
    <location>
        <begin position="17"/>
        <end position="36"/>
    </location>
</feature>